<gene>
    <name evidence="2" type="ORF">ETU37_02045</name>
</gene>
<keyword evidence="3" id="KW-1185">Reference proteome</keyword>
<reference evidence="2 3" key="1">
    <citation type="submission" date="2019-01" db="EMBL/GenBank/DDBJ databases">
        <title>Nocardioides guangzhouensis sp. nov., an actinobacterium isolated from soil.</title>
        <authorList>
            <person name="Fu Y."/>
            <person name="Cai Y."/>
            <person name="Lin Z."/>
            <person name="Chen P."/>
        </authorList>
    </citation>
    <scope>NUCLEOTIDE SEQUENCE [LARGE SCALE GENOMIC DNA]</scope>
    <source>
        <strain evidence="2 3">NBRC 105384</strain>
    </source>
</reference>
<evidence type="ECO:0000313" key="2">
    <source>
        <dbReference type="EMBL" id="RYU14792.1"/>
    </source>
</evidence>
<comment type="caution">
    <text evidence="2">The sequence shown here is derived from an EMBL/GenBank/DDBJ whole genome shotgun (WGS) entry which is preliminary data.</text>
</comment>
<evidence type="ECO:0000313" key="3">
    <source>
        <dbReference type="Proteomes" id="UP000291189"/>
    </source>
</evidence>
<dbReference type="EMBL" id="SDPU01000009">
    <property type="protein sequence ID" value="RYU14792.1"/>
    <property type="molecule type" value="Genomic_DNA"/>
</dbReference>
<name>A0A4Q5J7W4_9ACTN</name>
<protein>
    <recommendedName>
        <fullName evidence="4">Transposase</fullName>
    </recommendedName>
</protein>
<organism evidence="2 3">
    <name type="scientific">Nocardioides iriomotensis</name>
    <dbReference type="NCBI Taxonomy" id="715784"/>
    <lineage>
        <taxon>Bacteria</taxon>
        <taxon>Bacillati</taxon>
        <taxon>Actinomycetota</taxon>
        <taxon>Actinomycetes</taxon>
        <taxon>Propionibacteriales</taxon>
        <taxon>Nocardioidaceae</taxon>
        <taxon>Nocardioides</taxon>
    </lineage>
</organism>
<sequence>MHGGSRIPRRCQPESCTRQLPSRNLGAPDDLRGSVCRMLRKRNIACRWRYPGASFGPWTRVCSQFRRWSRNGTWATGPARGRARRMGGPRRHPRWSSSTAGERRLIRGRAWLASGRDSEVRIPCLLGHRTPPVGITDVVTRG</sequence>
<feature type="region of interest" description="Disordered" evidence="1">
    <location>
        <begin position="73"/>
        <end position="99"/>
    </location>
</feature>
<dbReference type="AlphaFoldDB" id="A0A4Q5J7W4"/>
<evidence type="ECO:0000256" key="1">
    <source>
        <dbReference type="SAM" id="MobiDB-lite"/>
    </source>
</evidence>
<feature type="region of interest" description="Disordered" evidence="1">
    <location>
        <begin position="1"/>
        <end position="24"/>
    </location>
</feature>
<evidence type="ECO:0008006" key="4">
    <source>
        <dbReference type="Google" id="ProtNLM"/>
    </source>
</evidence>
<feature type="compositionally biased region" description="Basic residues" evidence="1">
    <location>
        <begin position="81"/>
        <end position="94"/>
    </location>
</feature>
<dbReference type="Proteomes" id="UP000291189">
    <property type="component" value="Unassembled WGS sequence"/>
</dbReference>
<proteinExistence type="predicted"/>
<dbReference type="OrthoDB" id="4546548at2"/>
<accession>A0A4Q5J7W4</accession>